<comment type="caution">
    <text evidence="2">The sequence shown here is derived from an EMBL/GenBank/DDBJ whole genome shotgun (WGS) entry which is preliminary data.</text>
</comment>
<gene>
    <name evidence="2" type="ORF">JD844_025495</name>
</gene>
<protein>
    <submittedName>
        <fullName evidence="2">Uncharacterized protein</fullName>
    </submittedName>
</protein>
<accession>A0ABQ7SZC8</accession>
<evidence type="ECO:0000313" key="2">
    <source>
        <dbReference type="EMBL" id="KAH0622810.1"/>
    </source>
</evidence>
<keyword evidence="1" id="KW-0732">Signal</keyword>
<keyword evidence="3" id="KW-1185">Reference proteome</keyword>
<dbReference type="EMBL" id="JAIPUX010003289">
    <property type="protein sequence ID" value="KAH0622810.1"/>
    <property type="molecule type" value="Genomic_DNA"/>
</dbReference>
<evidence type="ECO:0000256" key="1">
    <source>
        <dbReference type="SAM" id="SignalP"/>
    </source>
</evidence>
<proteinExistence type="predicted"/>
<feature type="signal peptide" evidence="1">
    <location>
        <begin position="1"/>
        <end position="20"/>
    </location>
</feature>
<dbReference type="Proteomes" id="UP000826234">
    <property type="component" value="Unassembled WGS sequence"/>
</dbReference>
<sequence>MVSGLQYSLFLFFCLTSCQESPASQSCMNKQQLLATIRQMQQFLKGQETRFVEGIRLMKHRLTTLQNTVIKAAPEPKTGRVDCIPKKYSQHVPPLDDQPRWTRIERASRLPYFSKEFVHVIGTHRLKLIQ</sequence>
<organism evidence="2 3">
    <name type="scientific">Phrynosoma platyrhinos</name>
    <name type="common">Desert horned lizard</name>
    <dbReference type="NCBI Taxonomy" id="52577"/>
    <lineage>
        <taxon>Eukaryota</taxon>
        <taxon>Metazoa</taxon>
        <taxon>Chordata</taxon>
        <taxon>Craniata</taxon>
        <taxon>Vertebrata</taxon>
        <taxon>Euteleostomi</taxon>
        <taxon>Lepidosauria</taxon>
        <taxon>Squamata</taxon>
        <taxon>Bifurcata</taxon>
        <taxon>Unidentata</taxon>
        <taxon>Episquamata</taxon>
        <taxon>Toxicofera</taxon>
        <taxon>Iguania</taxon>
        <taxon>Phrynosomatidae</taxon>
        <taxon>Phrynosomatinae</taxon>
        <taxon>Phrynosoma</taxon>
    </lineage>
</organism>
<name>A0ABQ7SZC8_PHRPL</name>
<feature type="chain" id="PRO_5046183551" evidence="1">
    <location>
        <begin position="21"/>
        <end position="130"/>
    </location>
</feature>
<evidence type="ECO:0000313" key="3">
    <source>
        <dbReference type="Proteomes" id="UP000826234"/>
    </source>
</evidence>
<reference evidence="2 3" key="1">
    <citation type="journal article" date="2022" name="Gigascience">
        <title>A chromosome-level genome assembly and annotation of the desert horned lizard, Phrynosoma platyrhinos, provides insight into chromosomal rearrangements among reptiles.</title>
        <authorList>
            <person name="Koochekian N."/>
            <person name="Ascanio A."/>
            <person name="Farleigh K."/>
            <person name="Card D.C."/>
            <person name="Schield D.R."/>
            <person name="Castoe T.A."/>
            <person name="Jezkova T."/>
        </authorList>
    </citation>
    <scope>NUCLEOTIDE SEQUENCE [LARGE SCALE GENOMIC DNA]</scope>
    <source>
        <tissue evidence="2">Liver</tissue>
    </source>
</reference>